<dbReference type="Gene3D" id="3.30.530.20">
    <property type="match status" value="1"/>
</dbReference>
<reference evidence="1" key="1">
    <citation type="journal article" date="2021" name="Nat. Commun.">
        <title>Genetic determinants of endophytism in the Arabidopsis root mycobiome.</title>
        <authorList>
            <person name="Mesny F."/>
            <person name="Miyauchi S."/>
            <person name="Thiergart T."/>
            <person name="Pickel B."/>
            <person name="Atanasova L."/>
            <person name="Karlsson M."/>
            <person name="Huettel B."/>
            <person name="Barry K.W."/>
            <person name="Haridas S."/>
            <person name="Chen C."/>
            <person name="Bauer D."/>
            <person name="Andreopoulos W."/>
            <person name="Pangilinan J."/>
            <person name="LaButti K."/>
            <person name="Riley R."/>
            <person name="Lipzen A."/>
            <person name="Clum A."/>
            <person name="Drula E."/>
            <person name="Henrissat B."/>
            <person name="Kohler A."/>
            <person name="Grigoriev I.V."/>
            <person name="Martin F.M."/>
            <person name="Hacquard S."/>
        </authorList>
    </citation>
    <scope>NUCLEOTIDE SEQUENCE</scope>
    <source>
        <strain evidence="1">MPI-CAGE-AT-0147</strain>
    </source>
</reference>
<evidence type="ECO:0000313" key="1">
    <source>
        <dbReference type="EMBL" id="KAH7175253.1"/>
    </source>
</evidence>
<dbReference type="OrthoDB" id="509124at2759"/>
<comment type="caution">
    <text evidence="1">The sequence shown here is derived from an EMBL/GenBank/DDBJ whole genome shotgun (WGS) entry which is preliminary data.</text>
</comment>
<gene>
    <name evidence="1" type="ORF">EDB81DRAFT_632653</name>
</gene>
<keyword evidence="2" id="KW-1185">Reference proteome</keyword>
<accession>A0A9P9FTE0</accession>
<dbReference type="PANTHER" id="PTHR36166:SF1">
    <property type="entry name" value="SRPBCC DOMAIN-CONTAINING PROTEIN"/>
    <property type="match status" value="1"/>
</dbReference>
<evidence type="ECO:0008006" key="3">
    <source>
        <dbReference type="Google" id="ProtNLM"/>
    </source>
</evidence>
<dbReference type="Proteomes" id="UP000738349">
    <property type="component" value="Unassembled WGS sequence"/>
</dbReference>
<organism evidence="1 2">
    <name type="scientific">Dactylonectria macrodidyma</name>
    <dbReference type="NCBI Taxonomy" id="307937"/>
    <lineage>
        <taxon>Eukaryota</taxon>
        <taxon>Fungi</taxon>
        <taxon>Dikarya</taxon>
        <taxon>Ascomycota</taxon>
        <taxon>Pezizomycotina</taxon>
        <taxon>Sordariomycetes</taxon>
        <taxon>Hypocreomycetidae</taxon>
        <taxon>Hypocreales</taxon>
        <taxon>Nectriaceae</taxon>
        <taxon>Dactylonectria</taxon>
    </lineage>
</organism>
<dbReference type="Pfam" id="PF10604">
    <property type="entry name" value="Polyketide_cyc2"/>
    <property type="match status" value="1"/>
</dbReference>
<sequence>MYDIQASVIMAASPHKLWQKLMDLPSWPHWNTFVTSIQVQGPDQILSTGSQQVITITPDANKPTSTESYKNVVTEIKPNKKLVWRGDLISPLVLSTEHWCTLEPVVSKDGNTQNTLFAQGESFSGVMCVVVGLSGKPKQLKEGYVRMNNDLKKVVQGN</sequence>
<dbReference type="PANTHER" id="PTHR36166">
    <property type="entry name" value="CHROMOSOME 9, WHOLE GENOME SHOTGUN SEQUENCE"/>
    <property type="match status" value="1"/>
</dbReference>
<dbReference type="EMBL" id="JAGMUV010000001">
    <property type="protein sequence ID" value="KAH7175253.1"/>
    <property type="molecule type" value="Genomic_DNA"/>
</dbReference>
<dbReference type="InterPro" id="IPR023393">
    <property type="entry name" value="START-like_dom_sf"/>
</dbReference>
<protein>
    <recommendedName>
        <fullName evidence="3">Polyketide cyclase/dehydrase</fullName>
    </recommendedName>
</protein>
<evidence type="ECO:0000313" key="2">
    <source>
        <dbReference type="Proteomes" id="UP000738349"/>
    </source>
</evidence>
<dbReference type="SUPFAM" id="SSF55961">
    <property type="entry name" value="Bet v1-like"/>
    <property type="match status" value="1"/>
</dbReference>
<dbReference type="CDD" id="cd07822">
    <property type="entry name" value="SRPBCC_4"/>
    <property type="match status" value="1"/>
</dbReference>
<dbReference type="AlphaFoldDB" id="A0A9P9FTE0"/>
<proteinExistence type="predicted"/>
<name>A0A9P9FTE0_9HYPO</name>
<dbReference type="InterPro" id="IPR019587">
    <property type="entry name" value="Polyketide_cyclase/dehydratase"/>
</dbReference>